<accession>A0A099EZX0</accession>
<dbReference type="SMART" id="SM00421">
    <property type="entry name" value="HTH_LUXR"/>
    <property type="match status" value="1"/>
</dbReference>
<evidence type="ECO:0000259" key="4">
    <source>
        <dbReference type="SMART" id="SM00421"/>
    </source>
</evidence>
<reference evidence="5 6" key="2">
    <citation type="submission" date="2014-10" db="EMBL/GenBank/DDBJ databases">
        <title>Paracoccus sanguinis sp. nov., isolated from clinical specimens of New York State patients.</title>
        <authorList>
            <person name="Mingle L.A."/>
            <person name="Cole J.A."/>
            <person name="Lapierre P."/>
            <person name="Musser K.A."/>
        </authorList>
    </citation>
    <scope>NUCLEOTIDE SEQUENCE [LARGE SCALE GENOMIC DNA]</scope>
    <source>
        <strain evidence="5 6">HAMBI 3106</strain>
    </source>
</reference>
<dbReference type="InterPro" id="IPR036388">
    <property type="entry name" value="WH-like_DNA-bd_sf"/>
</dbReference>
<dbReference type="SUPFAM" id="SSF46894">
    <property type="entry name" value="C-terminal effector domain of the bipartite response regulators"/>
    <property type="match status" value="1"/>
</dbReference>
<keyword evidence="3" id="KW-0804">Transcription</keyword>
<reference evidence="5 6" key="1">
    <citation type="submission" date="2014-09" db="EMBL/GenBank/DDBJ databases">
        <authorList>
            <person name="McGinnis J.M."/>
            <person name="Wolfgang W.J."/>
        </authorList>
    </citation>
    <scope>NUCLEOTIDE SEQUENCE [LARGE SCALE GENOMIC DNA]</scope>
    <source>
        <strain evidence="5 6">HAMBI 3106</strain>
    </source>
</reference>
<evidence type="ECO:0000256" key="3">
    <source>
        <dbReference type="ARBA" id="ARBA00023163"/>
    </source>
</evidence>
<dbReference type="GO" id="GO:0006355">
    <property type="term" value="P:regulation of DNA-templated transcription"/>
    <property type="evidence" value="ECO:0007669"/>
    <property type="project" value="InterPro"/>
</dbReference>
<gene>
    <name evidence="5" type="ORF">IC63_13215</name>
</gene>
<dbReference type="RefSeq" id="WP_036720940.1">
    <property type="nucleotide sequence ID" value="NZ_JRKS01000051.1"/>
</dbReference>
<comment type="caution">
    <text evidence="5">The sequence shown here is derived from an EMBL/GenBank/DDBJ whole genome shotgun (WGS) entry which is preliminary data.</text>
</comment>
<dbReference type="InterPro" id="IPR016032">
    <property type="entry name" value="Sig_transdc_resp-reg_C-effctor"/>
</dbReference>
<dbReference type="SUPFAM" id="SSF75516">
    <property type="entry name" value="Pheromone-binding domain of LuxR-like quorum-sensing transcription factors"/>
    <property type="match status" value="1"/>
</dbReference>
<dbReference type="STRING" id="690417.IC63_13215"/>
<sequence>MSSRAEINAILARLRKLAPMGYFIGAHIRFAAPVMQFQTYPAAWIENYASNGYALRDPTIAWGFSTTGAIRWSMMPIPDPFGIMADAARYGLVNGIVVSCGPLKSRTIACCAHDMREFTNDEIEAISTLVRRLHDITEPPESLTKAQQEALRCIAEGDRHAAAAAKLGITESAFKARLISARERLMAKTTAEALQRAKDYRLL</sequence>
<dbReference type="Gene3D" id="3.30.450.80">
    <property type="entry name" value="Transcription factor LuxR-like, autoinducer-binding domain"/>
    <property type="match status" value="1"/>
</dbReference>
<protein>
    <submittedName>
        <fullName evidence="5">LuxR family transcriptional regulator</fullName>
    </submittedName>
</protein>
<evidence type="ECO:0000313" key="6">
    <source>
        <dbReference type="Proteomes" id="UP000029917"/>
    </source>
</evidence>
<dbReference type="EMBL" id="JRKS01000051">
    <property type="protein sequence ID" value="KGJ03462.1"/>
    <property type="molecule type" value="Genomic_DNA"/>
</dbReference>
<evidence type="ECO:0000313" key="5">
    <source>
        <dbReference type="EMBL" id="KGJ03462.1"/>
    </source>
</evidence>
<organism evidence="5 6">
    <name type="scientific">Paracoccus sphaerophysae</name>
    <dbReference type="NCBI Taxonomy" id="690417"/>
    <lineage>
        <taxon>Bacteria</taxon>
        <taxon>Pseudomonadati</taxon>
        <taxon>Pseudomonadota</taxon>
        <taxon>Alphaproteobacteria</taxon>
        <taxon>Rhodobacterales</taxon>
        <taxon>Paracoccaceae</taxon>
        <taxon>Paracoccus</taxon>
    </lineage>
</organism>
<dbReference type="InterPro" id="IPR036693">
    <property type="entry name" value="TF_LuxR_autoind-bd_dom_sf"/>
</dbReference>
<dbReference type="OrthoDB" id="7826109at2"/>
<keyword evidence="6" id="KW-1185">Reference proteome</keyword>
<evidence type="ECO:0000256" key="2">
    <source>
        <dbReference type="ARBA" id="ARBA00023125"/>
    </source>
</evidence>
<dbReference type="InterPro" id="IPR000792">
    <property type="entry name" value="Tscrpt_reg_LuxR_C"/>
</dbReference>
<keyword evidence="1" id="KW-0805">Transcription regulation</keyword>
<dbReference type="Proteomes" id="UP000029917">
    <property type="component" value="Unassembled WGS sequence"/>
</dbReference>
<dbReference type="InterPro" id="IPR005143">
    <property type="entry name" value="TF_LuxR_autoind-bd_dom"/>
</dbReference>
<feature type="domain" description="HTH luxR-type" evidence="4">
    <location>
        <begin position="140"/>
        <end position="197"/>
    </location>
</feature>
<keyword evidence="2" id="KW-0238">DNA-binding</keyword>
<evidence type="ECO:0000256" key="1">
    <source>
        <dbReference type="ARBA" id="ARBA00023015"/>
    </source>
</evidence>
<dbReference type="Gene3D" id="1.10.10.10">
    <property type="entry name" value="Winged helix-like DNA-binding domain superfamily/Winged helix DNA-binding domain"/>
    <property type="match status" value="1"/>
</dbReference>
<dbReference type="Pfam" id="PF03472">
    <property type="entry name" value="Autoind_bind"/>
    <property type="match status" value="1"/>
</dbReference>
<proteinExistence type="predicted"/>
<dbReference type="GO" id="GO:0003677">
    <property type="term" value="F:DNA binding"/>
    <property type="evidence" value="ECO:0007669"/>
    <property type="project" value="UniProtKB-KW"/>
</dbReference>
<name>A0A099EZX0_9RHOB</name>
<dbReference type="AlphaFoldDB" id="A0A099EZX0"/>